<keyword evidence="2" id="KW-0346">Stress response</keyword>
<dbReference type="PROSITE" id="PS51257">
    <property type="entry name" value="PROKAR_LIPOPROTEIN"/>
    <property type="match status" value="1"/>
</dbReference>
<keyword evidence="3" id="KW-1185">Reference proteome</keyword>
<evidence type="ECO:0000313" key="3">
    <source>
        <dbReference type="Proteomes" id="UP000810207"/>
    </source>
</evidence>
<dbReference type="Gene3D" id="3.40.1000.10">
    <property type="entry name" value="Mog1/PsbP, alpha/beta/alpha sandwich"/>
    <property type="match status" value="1"/>
</dbReference>
<keyword evidence="1" id="KW-0732">Signal</keyword>
<name>A0ABS4RXY9_PAEXY</name>
<dbReference type="Proteomes" id="UP000810207">
    <property type="component" value="Unassembled WGS sequence"/>
</dbReference>
<gene>
    <name evidence="2" type="ORF">J2Z28_004425</name>
</gene>
<feature type="signal peptide" evidence="1">
    <location>
        <begin position="1"/>
        <end position="18"/>
    </location>
</feature>
<protein>
    <submittedName>
        <fullName evidence="2">Heat shock protein HslJ</fullName>
    </submittedName>
</protein>
<sequence>MKKLITILALATLLTACGNSETNTTTNSQASEASKATETVSTEAKATKYITYSGEGFSFAYPESWKSVDTIQMNAPSIKAAFSDQSSSVTFADNMNLTIEASSTGINKDFSIHNY</sequence>
<dbReference type="RefSeq" id="WP_211084209.1">
    <property type="nucleotide sequence ID" value="NZ_CBCSLC010000012.1"/>
</dbReference>
<organism evidence="2 3">
    <name type="scientific">Paenibacillus xylanexedens</name>
    <dbReference type="NCBI Taxonomy" id="528191"/>
    <lineage>
        <taxon>Bacteria</taxon>
        <taxon>Bacillati</taxon>
        <taxon>Bacillota</taxon>
        <taxon>Bacilli</taxon>
        <taxon>Bacillales</taxon>
        <taxon>Paenibacillaceae</taxon>
        <taxon>Paenibacillus</taxon>
    </lineage>
</organism>
<comment type="caution">
    <text evidence="2">The sequence shown here is derived from an EMBL/GenBank/DDBJ whole genome shotgun (WGS) entry which is preliminary data.</text>
</comment>
<evidence type="ECO:0000256" key="1">
    <source>
        <dbReference type="SAM" id="SignalP"/>
    </source>
</evidence>
<accession>A0ABS4RXY9</accession>
<proteinExistence type="predicted"/>
<evidence type="ECO:0000313" key="2">
    <source>
        <dbReference type="EMBL" id="MBP2247756.1"/>
    </source>
</evidence>
<feature type="chain" id="PRO_5046228696" evidence="1">
    <location>
        <begin position="19"/>
        <end position="115"/>
    </location>
</feature>
<reference evidence="2 3" key="1">
    <citation type="submission" date="2021-03" db="EMBL/GenBank/DDBJ databases">
        <title>Genomic Encyclopedia of Type Strains, Phase IV (KMG-IV): sequencing the most valuable type-strain genomes for metagenomic binning, comparative biology and taxonomic classification.</title>
        <authorList>
            <person name="Goeker M."/>
        </authorList>
    </citation>
    <scope>NUCLEOTIDE SEQUENCE [LARGE SCALE GENOMIC DNA]</scope>
    <source>
        <strain evidence="2 3">DSM 21292</strain>
    </source>
</reference>
<dbReference type="EMBL" id="JAGIKV010000018">
    <property type="protein sequence ID" value="MBP2247756.1"/>
    <property type="molecule type" value="Genomic_DNA"/>
</dbReference>